<dbReference type="VEuPathDB" id="VectorBase:RPRC001081"/>
<dbReference type="PANTHER" id="PTHR46009">
    <property type="entry name" value="VACUOLAR PROTEIN SORTING-ASSOCIATED PROTEIN VTA1 HOMOLOG"/>
    <property type="match status" value="1"/>
</dbReference>
<evidence type="ECO:0000259" key="10">
    <source>
        <dbReference type="Pfam" id="PF04652"/>
    </source>
</evidence>
<keyword evidence="7" id="KW-0653">Protein transport</keyword>
<evidence type="ECO:0000256" key="3">
    <source>
        <dbReference type="ARBA" id="ARBA00007895"/>
    </source>
</evidence>
<evidence type="ECO:0000259" key="11">
    <source>
        <dbReference type="Pfam" id="PF18097"/>
    </source>
</evidence>
<keyword evidence="8" id="KW-0472">Membrane</keyword>
<dbReference type="InterPro" id="IPR041212">
    <property type="entry name" value="Vta1_C"/>
</dbReference>
<dbReference type="AlphaFoldDB" id="T1HAM6"/>
<keyword evidence="4" id="KW-0813">Transport</keyword>
<reference evidence="12" key="1">
    <citation type="submission" date="2015-05" db="UniProtKB">
        <authorList>
            <consortium name="EnsemblMetazoa"/>
        </authorList>
    </citation>
    <scope>IDENTIFICATION</scope>
</reference>
<evidence type="ECO:0000256" key="9">
    <source>
        <dbReference type="SAM" id="MobiDB-lite"/>
    </source>
</evidence>
<feature type="domain" description="Vta1 C-terminal" evidence="11">
    <location>
        <begin position="259"/>
        <end position="296"/>
    </location>
</feature>
<dbReference type="InParanoid" id="T1HAM6"/>
<feature type="region of interest" description="Disordered" evidence="9">
    <location>
        <begin position="161"/>
        <end position="204"/>
    </location>
</feature>
<dbReference type="GO" id="GO:0015031">
    <property type="term" value="P:protein transport"/>
    <property type="evidence" value="ECO:0007669"/>
    <property type="project" value="UniProtKB-KW"/>
</dbReference>
<dbReference type="GO" id="GO:0005771">
    <property type="term" value="C:multivesicular body"/>
    <property type="evidence" value="ECO:0007669"/>
    <property type="project" value="TreeGrafter"/>
</dbReference>
<dbReference type="Gene3D" id="1.25.40.270">
    <property type="entry name" value="Vacuolar protein sorting-associated protein vta1"/>
    <property type="match status" value="1"/>
</dbReference>
<dbReference type="InterPro" id="IPR039431">
    <property type="entry name" value="Vta1/CALS_N"/>
</dbReference>
<dbReference type="STRING" id="13249.T1HAM6"/>
<dbReference type="EnsemblMetazoa" id="RPRC001081-RA">
    <property type="protein sequence ID" value="RPRC001081-PA"/>
    <property type="gene ID" value="RPRC001081"/>
</dbReference>
<comment type="subcellular location">
    <subcellularLocation>
        <location evidence="2">Cytoplasm</location>
    </subcellularLocation>
    <subcellularLocation>
        <location evidence="1">Endosome membrane</location>
        <topology evidence="1">Peripheral membrane protein</topology>
    </subcellularLocation>
</comment>
<evidence type="ECO:0000256" key="4">
    <source>
        <dbReference type="ARBA" id="ARBA00022448"/>
    </source>
</evidence>
<accession>T1HAM6</accession>
<dbReference type="EMBL" id="ACPB03017241">
    <property type="status" value="NOT_ANNOTATED_CDS"/>
    <property type="molecule type" value="Genomic_DNA"/>
</dbReference>
<keyword evidence="5" id="KW-0963">Cytoplasm</keyword>
<dbReference type="FunCoup" id="T1HAM6">
    <property type="interactions" value="1690"/>
</dbReference>
<evidence type="ECO:0000256" key="6">
    <source>
        <dbReference type="ARBA" id="ARBA00022753"/>
    </source>
</evidence>
<evidence type="ECO:0000256" key="2">
    <source>
        <dbReference type="ARBA" id="ARBA00004496"/>
    </source>
</evidence>
<evidence type="ECO:0000313" key="12">
    <source>
        <dbReference type="EnsemblMetazoa" id="RPRC001081-PA"/>
    </source>
</evidence>
<comment type="similarity">
    <text evidence="3">Belongs to the VTA1 family.</text>
</comment>
<proteinExistence type="inferred from homology"/>
<name>T1HAM6_RHOPR</name>
<evidence type="ECO:0000256" key="7">
    <source>
        <dbReference type="ARBA" id="ARBA00022927"/>
    </source>
</evidence>
<feature type="domain" description="Vta1/callose synthase N-terminal" evidence="10">
    <location>
        <begin position="14"/>
        <end position="156"/>
    </location>
</feature>
<feature type="compositionally biased region" description="Polar residues" evidence="9">
    <location>
        <begin position="175"/>
        <end position="193"/>
    </location>
</feature>
<organism evidence="12 13">
    <name type="scientific">Rhodnius prolixus</name>
    <name type="common">Triatomid bug</name>
    <dbReference type="NCBI Taxonomy" id="13249"/>
    <lineage>
        <taxon>Eukaryota</taxon>
        <taxon>Metazoa</taxon>
        <taxon>Ecdysozoa</taxon>
        <taxon>Arthropoda</taxon>
        <taxon>Hexapoda</taxon>
        <taxon>Insecta</taxon>
        <taxon>Pterygota</taxon>
        <taxon>Neoptera</taxon>
        <taxon>Paraneoptera</taxon>
        <taxon>Hemiptera</taxon>
        <taxon>Heteroptera</taxon>
        <taxon>Panheteroptera</taxon>
        <taxon>Cimicomorpha</taxon>
        <taxon>Reduviidae</taxon>
        <taxon>Triatominae</taxon>
        <taxon>Rhodnius</taxon>
    </lineage>
</organism>
<dbReference type="Pfam" id="PF18097">
    <property type="entry name" value="Vta1_C"/>
    <property type="match status" value="1"/>
</dbReference>
<evidence type="ECO:0000256" key="5">
    <source>
        <dbReference type="ARBA" id="ARBA00022490"/>
    </source>
</evidence>
<dbReference type="Gene3D" id="1.20.5.420">
    <property type="entry name" value="Immunoglobulin FC, subunit C"/>
    <property type="match status" value="1"/>
</dbReference>
<evidence type="ECO:0000313" key="13">
    <source>
        <dbReference type="Proteomes" id="UP000015103"/>
    </source>
</evidence>
<protein>
    <submittedName>
        <fullName evidence="12">Vacuolar protein</fullName>
    </submittedName>
</protein>
<dbReference type="HOGENOM" id="CLU_030378_1_0_1"/>
<sequence length="301" mass="33031">MVLILPPCPASLKQIQHYLKAATEHETRDPVVSYWCRLFALQTALKIDKKSDEAKVLLVKLMDWLEMEKKAQSNNEAITNDIAAQAHVENYSLKLFMWADEQDRNGVFNKNVVKAFYTAGVLMDVLSLFGEQSEDIVANCKYAKWKAAYIHNCLKNGETPIPGPVGENPEDNVGASGSSFVPGTNSNEANESITSEEKTPNEPASNDIEFAKFPAGPPAPTEITQPVMEIYNPDTPTPSNVTTLSEGLMATVTGVKLDPSQVTKAQKYCKFAASALNYDDVGDAVNYLHKALRLLETGQDS</sequence>
<keyword evidence="13" id="KW-1185">Reference proteome</keyword>
<dbReference type="eggNOG" id="KOG0917">
    <property type="taxonomic scope" value="Eukaryota"/>
</dbReference>
<dbReference type="Pfam" id="PF04652">
    <property type="entry name" value="Vta1"/>
    <property type="match status" value="1"/>
</dbReference>
<evidence type="ECO:0000256" key="8">
    <source>
        <dbReference type="ARBA" id="ARBA00023136"/>
    </source>
</evidence>
<dbReference type="GO" id="GO:0032511">
    <property type="term" value="P:late endosome to vacuole transport via multivesicular body sorting pathway"/>
    <property type="evidence" value="ECO:0007669"/>
    <property type="project" value="InterPro"/>
</dbReference>
<keyword evidence="6" id="KW-0967">Endosome</keyword>
<dbReference type="InterPro" id="IPR044538">
    <property type="entry name" value="Vta1-like"/>
</dbReference>
<evidence type="ECO:0000256" key="1">
    <source>
        <dbReference type="ARBA" id="ARBA00004481"/>
    </source>
</evidence>
<dbReference type="GO" id="GO:0010008">
    <property type="term" value="C:endosome membrane"/>
    <property type="evidence" value="ECO:0007669"/>
    <property type="project" value="UniProtKB-SubCell"/>
</dbReference>
<dbReference type="Proteomes" id="UP000015103">
    <property type="component" value="Unassembled WGS sequence"/>
</dbReference>
<dbReference type="InterPro" id="IPR023175">
    <property type="entry name" value="Vta1/CALS_N_sf"/>
</dbReference>
<dbReference type="PANTHER" id="PTHR46009:SF1">
    <property type="entry name" value="VACUOLAR PROTEIN SORTING-ASSOCIATED PROTEIN VTA1 HOMOLOG"/>
    <property type="match status" value="1"/>
</dbReference>